<feature type="binding site" evidence="7">
    <location>
        <begin position="233"/>
        <end position="235"/>
    </location>
    <ligand>
        <name>ATP</name>
        <dbReference type="ChEBI" id="CHEBI:30616"/>
    </ligand>
</feature>
<dbReference type="InterPro" id="IPR047090">
    <property type="entry name" value="AspRS_core"/>
</dbReference>
<protein>
    <recommendedName>
        <fullName evidence="7">Aspartate--tRNA(Asp/Asn) ligase</fullName>
        <ecNumber evidence="7">6.1.1.23</ecNumber>
    </recommendedName>
    <alternativeName>
        <fullName evidence="7">Aspartyl-tRNA synthetase</fullName>
        <shortName evidence="7">AspRS</shortName>
    </alternativeName>
    <alternativeName>
        <fullName evidence="7">Non-discriminating aspartyl-tRNA synthetase</fullName>
        <shortName evidence="7">ND-AspRS</shortName>
    </alternativeName>
</protein>
<gene>
    <name evidence="7 9" type="primary">aspS</name>
    <name evidence="9" type="ORF">GP480_01915</name>
</gene>
<dbReference type="InterPro" id="IPR029351">
    <property type="entry name" value="GAD_dom"/>
</dbReference>
<dbReference type="GO" id="GO:0005737">
    <property type="term" value="C:cytoplasm"/>
    <property type="evidence" value="ECO:0007669"/>
    <property type="project" value="UniProtKB-SubCell"/>
</dbReference>
<dbReference type="GO" id="GO:0004815">
    <property type="term" value="F:aspartate-tRNA ligase activity"/>
    <property type="evidence" value="ECO:0007669"/>
    <property type="project" value="UniProtKB-UniRule"/>
</dbReference>
<keyword evidence="5 7" id="KW-0648">Protein biosynthesis</keyword>
<feature type="binding site" evidence="7">
    <location>
        <begin position="547"/>
        <end position="550"/>
    </location>
    <ligand>
        <name>ATP</name>
        <dbReference type="ChEBI" id="CHEBI:30616"/>
    </ligand>
</feature>
<dbReference type="InterPro" id="IPR047089">
    <property type="entry name" value="Asp-tRNA-ligase_1_N"/>
</dbReference>
<dbReference type="InterPro" id="IPR002312">
    <property type="entry name" value="Asp/Asn-tRNA-synth_IIb"/>
</dbReference>
<evidence type="ECO:0000313" key="9">
    <source>
        <dbReference type="EMBL" id="QHD65205.1"/>
    </source>
</evidence>
<reference evidence="9 10" key="2">
    <citation type="journal article" date="2020" name="MBio">
        <title>Isolation and Molecular Analysis of a Novel Neorickettsia Species That Causes Potomac Horse Fever.</title>
        <authorList>
            <person name="Teymournejad O."/>
            <person name="Lin M."/>
            <person name="Bekebrede H."/>
            <person name="Kamr A."/>
            <person name="Toribio R.E."/>
            <person name="Arroyo L.G."/>
            <person name="Baird J.D."/>
            <person name="Rikihisa Y."/>
        </authorList>
    </citation>
    <scope>NUCLEOTIDE SEQUENCE [LARGE SCALE GENOMIC DNA]</scope>
    <source>
        <strain evidence="9 10">Fin17</strain>
    </source>
</reference>
<evidence type="ECO:0000313" key="10">
    <source>
        <dbReference type="Proteomes" id="UP000464912"/>
    </source>
</evidence>
<dbReference type="PROSITE" id="PS50862">
    <property type="entry name" value="AA_TRNA_LIGASE_II"/>
    <property type="match status" value="1"/>
</dbReference>
<comment type="similarity">
    <text evidence="1 7">Belongs to the class-II aminoacyl-tRNA synthetase family. Type 1 subfamily.</text>
</comment>
<sequence length="598" mass="67644">MIRAFHMEIGLLKSSYRDCGIGEISESHVGKVVKLAGWVFRRRDHGAILFIDLRDVYGVIQLVISESIDGFEQLKCVSCESVITVQGVVSARSPETINDSLQNGKIEVIVSSWSVNSYAASLPLQVDSEFSYPEETRLRYRYLDLRRGKLRKNIILRSKIISEIRSFMEAEGFTEFQTPILTATSPEGARDYIVPSRIHKGKFYALPQAPQQFKQLLMVAGFDRYFQIAPCFRDEDSRADRSPGEFYQLDVEMSFVGQEEVFELMERLLKHIFSKYSNKKVSETFERIPYGESMLLYGTDKPDLRNPIKIADFTSIFKESGLAIFVEQIKKGAVVRGIPAPNCGNKARRFFDEMIQYATKEVGACGLAYICFDEENPRGPIAKFLSSAEISEIAKKACLSRGDAIFFVCDVAQAATRISGAIRKKLGLELSLVNNEEYRFCWIVDFPYFELNETTGKLDFSHNPFSMPKGGLEALNGDPLKIVSQQYDIVCNGVELSSGAVRNHKPEIMYRAFEMLGLDREYVNRVFGALIESFQYGVPPHAGIAPGIDRMVMLIAEEENIREVIAFPMNQRCEDQLMRAPSPVETERLLECGIKLVE</sequence>
<feature type="domain" description="Aminoacyl-transfer RNA synthetases class-II family profile" evidence="8">
    <location>
        <begin position="156"/>
        <end position="581"/>
    </location>
</feature>
<feature type="binding site" evidence="7">
    <location>
        <position position="495"/>
    </location>
    <ligand>
        <name>ATP</name>
        <dbReference type="ChEBI" id="CHEBI:30616"/>
    </ligand>
</feature>
<keyword evidence="4 7" id="KW-0067">ATP-binding</keyword>
<keyword evidence="7" id="KW-0963">Cytoplasm</keyword>
<dbReference type="InterPro" id="IPR045864">
    <property type="entry name" value="aa-tRNA-synth_II/BPL/LPL"/>
</dbReference>
<dbReference type="Gene3D" id="2.40.50.140">
    <property type="entry name" value="Nucleic acid-binding proteins"/>
    <property type="match status" value="1"/>
</dbReference>
<dbReference type="Pfam" id="PF00152">
    <property type="entry name" value="tRNA-synt_2"/>
    <property type="match status" value="1"/>
</dbReference>
<comment type="caution">
    <text evidence="7">Lacks conserved residue(s) required for the propagation of feature annotation.</text>
</comment>
<dbReference type="Pfam" id="PF01336">
    <property type="entry name" value="tRNA_anti-codon"/>
    <property type="match status" value="1"/>
</dbReference>
<dbReference type="GO" id="GO:0050560">
    <property type="term" value="F:aspartate-tRNA(Asn) ligase activity"/>
    <property type="evidence" value="ECO:0007669"/>
    <property type="project" value="UniProtKB-EC"/>
</dbReference>
<dbReference type="InterPro" id="IPR004364">
    <property type="entry name" value="Aa-tRNA-synt_II"/>
</dbReference>
<feature type="binding site" evidence="7">
    <location>
        <position position="233"/>
    </location>
    <ligand>
        <name>L-aspartate</name>
        <dbReference type="ChEBI" id="CHEBI:29991"/>
    </ligand>
</feature>
<keyword evidence="10" id="KW-1185">Reference proteome</keyword>
<evidence type="ECO:0000256" key="6">
    <source>
        <dbReference type="ARBA" id="ARBA00023146"/>
    </source>
</evidence>
<comment type="subcellular location">
    <subcellularLocation>
        <location evidence="7">Cytoplasm</location>
    </subcellularLocation>
</comment>
<comment type="function">
    <text evidence="7">Aspartyl-tRNA synthetase with relaxed tRNA specificity since it is able to aspartylate not only its cognate tRNA(Asp) but also tRNA(Asn). Reaction proceeds in two steps: L-aspartate is first activated by ATP to form Asp-AMP and then transferred to the acceptor end of tRNA(Asp/Asn).</text>
</comment>
<name>A0A6P1GA30_9RICK</name>
<evidence type="ECO:0000256" key="1">
    <source>
        <dbReference type="ARBA" id="ARBA00006303"/>
    </source>
</evidence>
<dbReference type="Gene3D" id="3.30.930.10">
    <property type="entry name" value="Bira Bifunctional Protein, Domain 2"/>
    <property type="match status" value="1"/>
</dbReference>
<feature type="region of interest" description="Aspartate" evidence="7">
    <location>
        <begin position="211"/>
        <end position="214"/>
    </location>
</feature>
<dbReference type="NCBIfam" id="TIGR00459">
    <property type="entry name" value="aspS_bact"/>
    <property type="match status" value="1"/>
</dbReference>
<dbReference type="PANTHER" id="PTHR22594:SF5">
    <property type="entry name" value="ASPARTATE--TRNA LIGASE, MITOCHONDRIAL"/>
    <property type="match status" value="1"/>
</dbReference>
<evidence type="ECO:0000256" key="5">
    <source>
        <dbReference type="ARBA" id="ARBA00022917"/>
    </source>
</evidence>
<evidence type="ECO:0000256" key="3">
    <source>
        <dbReference type="ARBA" id="ARBA00022741"/>
    </source>
</evidence>
<comment type="subunit">
    <text evidence="7">Homodimer.</text>
</comment>
<proteinExistence type="inferred from homology"/>
<dbReference type="InterPro" id="IPR004365">
    <property type="entry name" value="NA-bd_OB_tRNA"/>
</dbReference>
<keyword evidence="2 7" id="KW-0436">Ligase</keyword>
<dbReference type="EMBL" id="CP047224">
    <property type="protein sequence ID" value="QHD65205.1"/>
    <property type="molecule type" value="Genomic_DNA"/>
</dbReference>
<dbReference type="InterPro" id="IPR004524">
    <property type="entry name" value="Asp-tRNA-ligase_1"/>
</dbReference>
<dbReference type="NCBIfam" id="NF001750">
    <property type="entry name" value="PRK00476.1"/>
    <property type="match status" value="1"/>
</dbReference>
<dbReference type="InterPro" id="IPR004115">
    <property type="entry name" value="GAD-like_sf"/>
</dbReference>
<evidence type="ECO:0000256" key="2">
    <source>
        <dbReference type="ARBA" id="ARBA00022598"/>
    </source>
</evidence>
<dbReference type="PANTHER" id="PTHR22594">
    <property type="entry name" value="ASPARTYL/LYSYL-TRNA SYNTHETASE"/>
    <property type="match status" value="1"/>
</dbReference>
<dbReference type="GO" id="GO:0003676">
    <property type="term" value="F:nucleic acid binding"/>
    <property type="evidence" value="ECO:0007669"/>
    <property type="project" value="InterPro"/>
</dbReference>
<keyword evidence="3 7" id="KW-0547">Nucleotide-binding</keyword>
<dbReference type="CDD" id="cd04317">
    <property type="entry name" value="EcAspRS_like_N"/>
    <property type="match status" value="1"/>
</dbReference>
<reference evidence="9 10" key="1">
    <citation type="journal article" date="2020" name="MBio">
        <title>Erratum for Teymournejad et al., 'Isolation and Molecular Analysis of a Novel Neorickettsia Species That Causes Potomac Horse Fever'.</title>
        <authorList>
            <person name="Teymournejad O."/>
            <person name="Lin M."/>
            <person name="Bekebrede H."/>
            <person name="Kamr A."/>
            <person name="Toribio R.E."/>
            <person name="Arroyo L.G."/>
            <person name="Baird J.D."/>
            <person name="Rikihisa Y."/>
        </authorList>
    </citation>
    <scope>NUCLEOTIDE SEQUENCE [LARGE SCALE GENOMIC DNA]</scope>
    <source>
        <strain evidence="9 10">Fin17</strain>
    </source>
</reference>
<evidence type="ECO:0000256" key="4">
    <source>
        <dbReference type="ARBA" id="ARBA00022840"/>
    </source>
</evidence>
<dbReference type="PRINTS" id="PR01042">
    <property type="entry name" value="TRNASYNTHASP"/>
</dbReference>
<dbReference type="Proteomes" id="UP000464912">
    <property type="component" value="Chromosome"/>
</dbReference>
<organism evidence="9 10">
    <name type="scientific">Neorickettsia findlayensis</name>
    <dbReference type="NCBI Taxonomy" id="2686014"/>
    <lineage>
        <taxon>Bacteria</taxon>
        <taxon>Pseudomonadati</taxon>
        <taxon>Pseudomonadota</taxon>
        <taxon>Alphaproteobacteria</taxon>
        <taxon>Rickettsiales</taxon>
        <taxon>Anaplasmataceae</taxon>
        <taxon>Neorickettsia</taxon>
    </lineage>
</organism>
<evidence type="ECO:0000259" key="8">
    <source>
        <dbReference type="PROSITE" id="PS50862"/>
    </source>
</evidence>
<dbReference type="SUPFAM" id="SSF55681">
    <property type="entry name" value="Class II aaRS and biotin synthetases"/>
    <property type="match status" value="1"/>
</dbReference>
<feature type="binding site" evidence="7">
    <location>
        <position position="502"/>
    </location>
    <ligand>
        <name>L-aspartate</name>
        <dbReference type="ChEBI" id="CHEBI:29991"/>
    </ligand>
</feature>
<feature type="binding site" evidence="7">
    <location>
        <position position="187"/>
    </location>
    <ligand>
        <name>L-aspartate</name>
        <dbReference type="ChEBI" id="CHEBI:29991"/>
    </ligand>
</feature>
<dbReference type="RefSeq" id="WP_160095384.1">
    <property type="nucleotide sequence ID" value="NZ_CP047224.1"/>
</dbReference>
<dbReference type="GO" id="GO:0005524">
    <property type="term" value="F:ATP binding"/>
    <property type="evidence" value="ECO:0007669"/>
    <property type="project" value="UniProtKB-UniRule"/>
</dbReference>
<dbReference type="EC" id="6.1.1.23" evidence="7"/>
<dbReference type="GO" id="GO:0006422">
    <property type="term" value="P:aspartyl-tRNA aminoacylation"/>
    <property type="evidence" value="ECO:0007669"/>
    <property type="project" value="UniProtKB-UniRule"/>
</dbReference>
<comment type="catalytic activity">
    <reaction evidence="7">
        <text>tRNA(Asx) + L-aspartate + ATP = L-aspartyl-tRNA(Asx) + AMP + diphosphate</text>
        <dbReference type="Rhea" id="RHEA:18349"/>
        <dbReference type="Rhea" id="RHEA-COMP:9710"/>
        <dbReference type="Rhea" id="RHEA-COMP:9711"/>
        <dbReference type="ChEBI" id="CHEBI:29991"/>
        <dbReference type="ChEBI" id="CHEBI:30616"/>
        <dbReference type="ChEBI" id="CHEBI:33019"/>
        <dbReference type="ChEBI" id="CHEBI:78442"/>
        <dbReference type="ChEBI" id="CHEBI:78516"/>
        <dbReference type="ChEBI" id="CHEBI:456215"/>
        <dbReference type="EC" id="6.1.1.23"/>
    </reaction>
</comment>
<dbReference type="HAMAP" id="MF_00044">
    <property type="entry name" value="Asp_tRNA_synth_type1"/>
    <property type="match status" value="1"/>
</dbReference>
<dbReference type="Gene3D" id="3.30.1360.30">
    <property type="entry name" value="GAD-like domain"/>
    <property type="match status" value="1"/>
</dbReference>
<dbReference type="KEGG" id="nef:GP480_01915"/>
<evidence type="ECO:0000256" key="7">
    <source>
        <dbReference type="HAMAP-Rule" id="MF_00044"/>
    </source>
</evidence>
<dbReference type="InterPro" id="IPR012340">
    <property type="entry name" value="NA-bd_OB-fold"/>
</dbReference>
<keyword evidence="6 7" id="KW-0030">Aminoacyl-tRNA synthetase</keyword>
<dbReference type="SUPFAM" id="SSF55261">
    <property type="entry name" value="GAD domain-like"/>
    <property type="match status" value="1"/>
</dbReference>
<dbReference type="SUPFAM" id="SSF50249">
    <property type="entry name" value="Nucleic acid-binding proteins"/>
    <property type="match status" value="1"/>
</dbReference>
<dbReference type="CDD" id="cd00777">
    <property type="entry name" value="AspRS_core"/>
    <property type="match status" value="1"/>
</dbReference>
<dbReference type="Pfam" id="PF02938">
    <property type="entry name" value="GAD"/>
    <property type="match status" value="1"/>
</dbReference>
<dbReference type="InterPro" id="IPR006195">
    <property type="entry name" value="aa-tRNA-synth_II"/>
</dbReference>
<feature type="binding site" evidence="7">
    <location>
        <position position="462"/>
    </location>
    <ligand>
        <name>L-aspartate</name>
        <dbReference type="ChEBI" id="CHEBI:29991"/>
    </ligand>
</feature>
<accession>A0A6P1GA30</accession>
<feature type="site" description="Important for tRNA non-discrimination" evidence="7">
    <location>
        <position position="45"/>
    </location>
</feature>
<dbReference type="AlphaFoldDB" id="A0A6P1GA30"/>